<accession>A0AA35LQC5</accession>
<proteinExistence type="predicted"/>
<evidence type="ECO:0000313" key="3">
    <source>
        <dbReference type="Proteomes" id="UP001160390"/>
    </source>
</evidence>
<sequence>MGIDILPHEKKSEVIQILQEQGLNTKPWRSAFKDEGVDTLPGRVPSWQELNTVRERAMECFNSDHEEFSWNMEVHHRLLESIFRGLGEASVQPFDFMSCTTAGPHRNCLPCSSRQKMVDFCLFDDSDVDTQARRALAQRTVTQTVNHTDYRPLQLRPTTLSIETKRPRKDLDVAQLQMGPDGADDEATTDAVKAALSQLGFIPGVIIQGHRWLFVFSTLEPQATTLEDGTSVTVYRTILWIEQEFGSTQSILKTYQIVAGLRRLAGWATDFYMPWYQKHVLSNHDPNQSP</sequence>
<dbReference type="InterPro" id="IPR046797">
    <property type="entry name" value="PDDEXK_12"/>
</dbReference>
<dbReference type="AlphaFoldDB" id="A0AA35LQC5"/>
<evidence type="ECO:0000259" key="1">
    <source>
        <dbReference type="Pfam" id="PF20516"/>
    </source>
</evidence>
<feature type="domain" description="PD-(D/E)XK nuclease-like" evidence="1">
    <location>
        <begin position="19"/>
        <end position="272"/>
    </location>
</feature>
<name>A0AA35LQC5_9HYPO</name>
<dbReference type="Proteomes" id="UP001160390">
    <property type="component" value="Unassembled WGS sequence"/>
</dbReference>
<dbReference type="Pfam" id="PF20516">
    <property type="entry name" value="PDDEXK_12"/>
    <property type="match status" value="1"/>
</dbReference>
<evidence type="ECO:0000313" key="2">
    <source>
        <dbReference type="EMBL" id="CAI6031761.1"/>
    </source>
</evidence>
<gene>
    <name evidence="2" type="ORF">CCHLO57077_00010936</name>
</gene>
<organism evidence="2 3">
    <name type="scientific">Clonostachys chloroleuca</name>
    <dbReference type="NCBI Taxonomy" id="1926264"/>
    <lineage>
        <taxon>Eukaryota</taxon>
        <taxon>Fungi</taxon>
        <taxon>Dikarya</taxon>
        <taxon>Ascomycota</taxon>
        <taxon>Pezizomycotina</taxon>
        <taxon>Sordariomycetes</taxon>
        <taxon>Hypocreomycetidae</taxon>
        <taxon>Hypocreales</taxon>
        <taxon>Bionectriaceae</taxon>
        <taxon>Clonostachys</taxon>
    </lineage>
</organism>
<protein>
    <recommendedName>
        <fullName evidence="1">PD-(D/E)XK nuclease-like domain-containing protein</fullName>
    </recommendedName>
</protein>
<comment type="caution">
    <text evidence="2">The sequence shown here is derived from an EMBL/GenBank/DDBJ whole genome shotgun (WGS) entry which is preliminary data.</text>
</comment>
<keyword evidence="3" id="KW-1185">Reference proteome</keyword>
<reference evidence="2" key="1">
    <citation type="submission" date="2023-01" db="EMBL/GenBank/DDBJ databases">
        <authorList>
            <person name="Piombo E."/>
        </authorList>
    </citation>
    <scope>NUCLEOTIDE SEQUENCE</scope>
</reference>
<dbReference type="EMBL" id="CABFNP030000511">
    <property type="protein sequence ID" value="CAI6031761.1"/>
    <property type="molecule type" value="Genomic_DNA"/>
</dbReference>